<dbReference type="RefSeq" id="WP_009625659.1">
    <property type="nucleotide sequence ID" value="NZ_VBTY01000016.1"/>
</dbReference>
<name>A0A9X4M4L6_9CYAN</name>
<comment type="caution">
    <text evidence="1">The sequence shown here is derived from an EMBL/GenBank/DDBJ whole genome shotgun (WGS) entry which is preliminary data.</text>
</comment>
<dbReference type="AlphaFoldDB" id="A0A9X4M4L6"/>
<protein>
    <submittedName>
        <fullName evidence="1">Uncharacterized protein</fullName>
    </submittedName>
</protein>
<sequence length="177" mass="21126">MKLYKAETRADLEFSFPDELKWEELDRQGVRLPQGMSFVDLIIEREKDLLLIEIKDPSNFLTPDKERQKYLARLSNNELITEELTPKIRDSYTYMHLMERDTKPIIYIVLLGLDAFDDVLQKGVLSNFKDRLLRNIRNECEQPWKRDYVKDCIVLSVDGWNRTFKDWTIQRLSNPNP</sequence>
<evidence type="ECO:0000313" key="2">
    <source>
        <dbReference type="Proteomes" id="UP001152872"/>
    </source>
</evidence>
<reference evidence="1" key="1">
    <citation type="submission" date="2019-05" db="EMBL/GenBank/DDBJ databases">
        <title>Whole genome sequencing of Pseudanabaena catenata USMAC16.</title>
        <authorList>
            <person name="Khan Z."/>
            <person name="Omar W.M."/>
            <person name="Convey P."/>
            <person name="Merican F."/>
            <person name="Najimudin N."/>
        </authorList>
    </citation>
    <scope>NUCLEOTIDE SEQUENCE</scope>
    <source>
        <strain evidence="1">USMAC16</strain>
    </source>
</reference>
<gene>
    <name evidence="1" type="ORF">FEV09_03490</name>
</gene>
<evidence type="ECO:0000313" key="1">
    <source>
        <dbReference type="EMBL" id="MDG3493613.1"/>
    </source>
</evidence>
<keyword evidence="2" id="KW-1185">Reference proteome</keyword>
<dbReference type="Proteomes" id="UP001152872">
    <property type="component" value="Unassembled WGS sequence"/>
</dbReference>
<accession>A0A9X4M4L6</accession>
<organism evidence="1 2">
    <name type="scientific">Pseudanabaena catenata USMAC16</name>
    <dbReference type="NCBI Taxonomy" id="1855837"/>
    <lineage>
        <taxon>Bacteria</taxon>
        <taxon>Bacillati</taxon>
        <taxon>Cyanobacteriota</taxon>
        <taxon>Cyanophyceae</taxon>
        <taxon>Pseudanabaenales</taxon>
        <taxon>Pseudanabaenaceae</taxon>
        <taxon>Pseudanabaena</taxon>
    </lineage>
</organism>
<dbReference type="EMBL" id="VBTY01000016">
    <property type="protein sequence ID" value="MDG3493613.1"/>
    <property type="molecule type" value="Genomic_DNA"/>
</dbReference>
<proteinExistence type="predicted"/>